<evidence type="ECO:0000313" key="2">
    <source>
        <dbReference type="EMBL" id="SQB40439.1"/>
    </source>
</evidence>
<organism evidence="2 3">
    <name type="scientific">Citrobacter koseri</name>
    <name type="common">Citrobacter diversus</name>
    <dbReference type="NCBI Taxonomy" id="545"/>
    <lineage>
        <taxon>Bacteria</taxon>
        <taxon>Pseudomonadati</taxon>
        <taxon>Pseudomonadota</taxon>
        <taxon>Gammaproteobacteria</taxon>
        <taxon>Enterobacterales</taxon>
        <taxon>Enterobacteriaceae</taxon>
        <taxon>Citrobacter</taxon>
    </lineage>
</organism>
<evidence type="ECO:0000256" key="1">
    <source>
        <dbReference type="SAM" id="Phobius"/>
    </source>
</evidence>
<dbReference type="InterPro" id="IPR036259">
    <property type="entry name" value="MFS_trans_sf"/>
</dbReference>
<dbReference type="AlphaFoldDB" id="A0A2X2YRN9"/>
<keyword evidence="1" id="KW-0472">Membrane</keyword>
<dbReference type="EMBL" id="UAVY01000010">
    <property type="protein sequence ID" value="SQB40439.1"/>
    <property type="molecule type" value="Genomic_DNA"/>
</dbReference>
<reference evidence="2 3" key="1">
    <citation type="submission" date="2018-06" db="EMBL/GenBank/DDBJ databases">
        <authorList>
            <consortium name="Pathogen Informatics"/>
            <person name="Doyle S."/>
        </authorList>
    </citation>
    <scope>NUCLEOTIDE SEQUENCE [LARGE SCALE GENOMIC DNA]</scope>
    <source>
        <strain evidence="2 3">NCTC10786</strain>
    </source>
</reference>
<keyword evidence="1" id="KW-1133">Transmembrane helix</keyword>
<feature type="transmembrane region" description="Helical" evidence="1">
    <location>
        <begin position="45"/>
        <end position="67"/>
    </location>
</feature>
<feature type="transmembrane region" description="Helical" evidence="1">
    <location>
        <begin position="12"/>
        <end position="33"/>
    </location>
</feature>
<accession>A0A2X2YRN9</accession>
<gene>
    <name evidence="2" type="primary">yhjX_2</name>
    <name evidence="2" type="ORF">NCTC10786_05543</name>
</gene>
<protein>
    <submittedName>
        <fullName evidence="2">Major facilitator superfamily protein</fullName>
    </submittedName>
</protein>
<dbReference type="SUPFAM" id="SSF103473">
    <property type="entry name" value="MFS general substrate transporter"/>
    <property type="match status" value="1"/>
</dbReference>
<evidence type="ECO:0000313" key="3">
    <source>
        <dbReference type="Proteomes" id="UP000251584"/>
    </source>
</evidence>
<sequence length="123" mass="13176">MKTSDYQRTRWLTLIGTIITQFALGSVYTWSLFNGALSAKLDEPVSQVAFSFGLLSLGLAISSSVAGKLQERFGVKRVTMASGVLLGHRLLFNGAFQQPYDAVAERRGAGWPGGRGGIPVNAV</sequence>
<dbReference type="Gene3D" id="1.20.1250.20">
    <property type="entry name" value="MFS general substrate transporter like domains"/>
    <property type="match status" value="1"/>
</dbReference>
<dbReference type="Proteomes" id="UP000251584">
    <property type="component" value="Unassembled WGS sequence"/>
</dbReference>
<name>A0A2X2YRN9_CITKO</name>
<keyword evidence="1" id="KW-0812">Transmembrane</keyword>
<proteinExistence type="predicted"/>